<dbReference type="Pfam" id="PF17827">
    <property type="entry name" value="PrmC_N"/>
    <property type="match status" value="1"/>
</dbReference>
<dbReference type="AlphaFoldDB" id="F6DP76"/>
<dbReference type="GO" id="GO:0102559">
    <property type="term" value="F:peptide chain release factor N(5)-glutamine methyltransferase activity"/>
    <property type="evidence" value="ECO:0007669"/>
    <property type="project" value="UniProtKB-EC"/>
</dbReference>
<dbReference type="InterPro" id="IPR050320">
    <property type="entry name" value="N5-glutamine_MTase"/>
</dbReference>
<dbReference type="RefSeq" id="WP_013843650.1">
    <property type="nucleotide sequence ID" value="NC_015589.1"/>
</dbReference>
<evidence type="ECO:0000313" key="8">
    <source>
        <dbReference type="Proteomes" id="UP000009234"/>
    </source>
</evidence>
<dbReference type="Pfam" id="PF13847">
    <property type="entry name" value="Methyltransf_31"/>
    <property type="match status" value="1"/>
</dbReference>
<keyword evidence="1 4" id="KW-0489">Methyltransferase</keyword>
<dbReference type="EC" id="2.1.1.297" evidence="4"/>
<evidence type="ECO:0000256" key="1">
    <source>
        <dbReference type="ARBA" id="ARBA00022603"/>
    </source>
</evidence>
<dbReference type="STRING" id="696281.Desru_3705"/>
<keyword evidence="3 4" id="KW-0949">S-adenosyl-L-methionine</keyword>
<evidence type="ECO:0000313" key="7">
    <source>
        <dbReference type="EMBL" id="AEG61905.1"/>
    </source>
</evidence>
<dbReference type="PANTHER" id="PTHR18895">
    <property type="entry name" value="HEMK METHYLTRANSFERASE"/>
    <property type="match status" value="1"/>
</dbReference>
<evidence type="ECO:0000259" key="5">
    <source>
        <dbReference type="Pfam" id="PF13847"/>
    </source>
</evidence>
<name>F6DP76_DESRL</name>
<dbReference type="EMBL" id="CP002780">
    <property type="protein sequence ID" value="AEG61905.1"/>
    <property type="molecule type" value="Genomic_DNA"/>
</dbReference>
<dbReference type="eggNOG" id="COG2890">
    <property type="taxonomic scope" value="Bacteria"/>
</dbReference>
<dbReference type="HOGENOM" id="CLU_018398_3_1_9"/>
<dbReference type="InterPro" id="IPR004556">
    <property type="entry name" value="HemK-like"/>
</dbReference>
<dbReference type="NCBIfam" id="TIGR03534">
    <property type="entry name" value="RF_mod_PrmC"/>
    <property type="match status" value="1"/>
</dbReference>
<dbReference type="KEGG" id="dru:Desru_3705"/>
<dbReference type="Gene3D" id="1.10.8.10">
    <property type="entry name" value="DNA helicase RuvA subunit, C-terminal domain"/>
    <property type="match status" value="1"/>
</dbReference>
<feature type="binding site" evidence="4">
    <location>
        <position position="145"/>
    </location>
    <ligand>
        <name>S-adenosyl-L-methionine</name>
        <dbReference type="ChEBI" id="CHEBI:59789"/>
    </ligand>
</feature>
<gene>
    <name evidence="4" type="primary">prmC</name>
    <name evidence="7" type="ordered locus">Desru_3705</name>
</gene>
<reference evidence="7 8" key="2">
    <citation type="journal article" date="2012" name="Stand. Genomic Sci.">
        <title>Complete genome sequence of the sulfate-reducing firmicute Desulfotomaculum ruminis type strain (DL(T)).</title>
        <authorList>
            <person name="Spring S."/>
            <person name="Visser M."/>
            <person name="Lu M."/>
            <person name="Copeland A."/>
            <person name="Lapidus A."/>
            <person name="Lucas S."/>
            <person name="Cheng J.F."/>
            <person name="Han C."/>
            <person name="Tapia R."/>
            <person name="Goodwin L.A."/>
            <person name="Pitluck S."/>
            <person name="Ivanova N."/>
            <person name="Land M."/>
            <person name="Hauser L."/>
            <person name="Larimer F."/>
            <person name="Rohde M."/>
            <person name="Goker M."/>
            <person name="Detter J.C."/>
            <person name="Kyrpides N.C."/>
            <person name="Woyke T."/>
            <person name="Schaap P.J."/>
            <person name="Plugge C.M."/>
            <person name="Muyzer G."/>
            <person name="Kuever J."/>
            <person name="Pereira I.A."/>
            <person name="Parshina S.N."/>
            <person name="Bernier-Latmani R."/>
            <person name="Stams A.J."/>
            <person name="Klenk H.P."/>
        </authorList>
    </citation>
    <scope>NUCLEOTIDE SEQUENCE [LARGE SCALE GENOMIC DNA]</scope>
    <source>
        <strain evidence="8">ATCC 23193 / DSM 2154 / NCIB 8452 / DL</strain>
    </source>
</reference>
<sequence length="285" mass="31679">MRIQEALWVGGRFLKEREIPSWKLDARVLLSAVTSLDRTGLVLKGDLSLEAEQQEHYHKLLERRAAGEPAAYLIGHKEFMGLDFKVTPAVLIPRPDTELMVEMALACLKESQERLPVVVDVGTGSGAVAVSLAYLLPELRVHAVDLSEQALAVARENALRHGVEKRVSFYAGNLLDPVDEKLQQNIHLITANLPYIPTTDIPGLMADVRNFEPHLALDGGVDGLELYRRLLPKASKYLAPGGHLLMEIGPGQGQEAINILPLKYWVAEIYRDLAHRERLVVARKL</sequence>
<dbReference type="CDD" id="cd02440">
    <property type="entry name" value="AdoMet_MTases"/>
    <property type="match status" value="1"/>
</dbReference>
<keyword evidence="8" id="KW-1185">Reference proteome</keyword>
<dbReference type="HAMAP" id="MF_02126">
    <property type="entry name" value="RF_methyltr_PrmC"/>
    <property type="match status" value="1"/>
</dbReference>
<feature type="domain" description="Release factor glutamine methyltransferase N-terminal" evidence="6">
    <location>
        <begin position="5"/>
        <end position="75"/>
    </location>
</feature>
<protein>
    <recommendedName>
        <fullName evidence="4">Release factor glutamine methyltransferase</fullName>
        <shortName evidence="4">RF MTase</shortName>
        <ecNumber evidence="4">2.1.1.297</ecNumber>
    </recommendedName>
    <alternativeName>
        <fullName evidence="4">N5-glutamine methyltransferase PrmC</fullName>
    </alternativeName>
    <alternativeName>
        <fullName evidence="4">Protein-(glutamine-N5) MTase PrmC</fullName>
    </alternativeName>
    <alternativeName>
        <fullName evidence="4">Protein-glutamine N-methyltransferase PrmC</fullName>
    </alternativeName>
</protein>
<feature type="binding site" evidence="4">
    <location>
        <position position="192"/>
    </location>
    <ligand>
        <name>S-adenosyl-L-methionine</name>
        <dbReference type="ChEBI" id="CHEBI:59789"/>
    </ligand>
</feature>
<feature type="domain" description="Methyltransferase" evidence="5">
    <location>
        <begin position="117"/>
        <end position="247"/>
    </location>
</feature>
<dbReference type="InterPro" id="IPR025714">
    <property type="entry name" value="Methyltranfer_dom"/>
</dbReference>
<dbReference type="InterPro" id="IPR019874">
    <property type="entry name" value="RF_methyltr_PrmC"/>
</dbReference>
<evidence type="ECO:0000256" key="4">
    <source>
        <dbReference type="HAMAP-Rule" id="MF_02126"/>
    </source>
</evidence>
<feature type="binding site" evidence="4">
    <location>
        <begin position="122"/>
        <end position="126"/>
    </location>
    <ligand>
        <name>S-adenosyl-L-methionine</name>
        <dbReference type="ChEBI" id="CHEBI:59789"/>
    </ligand>
</feature>
<comment type="function">
    <text evidence="4">Methylates the class 1 translation termination release factors RF1/PrfA and RF2/PrfB on the glutamine residue of the universally conserved GGQ motif.</text>
</comment>
<dbReference type="SUPFAM" id="SSF53335">
    <property type="entry name" value="S-adenosyl-L-methionine-dependent methyltransferases"/>
    <property type="match status" value="1"/>
</dbReference>
<reference evidence="8" key="1">
    <citation type="submission" date="2011-05" db="EMBL/GenBank/DDBJ databases">
        <title>Complete sequence of Desulfotomaculum ruminis DSM 2154.</title>
        <authorList>
            <person name="Lucas S."/>
            <person name="Copeland A."/>
            <person name="Lapidus A."/>
            <person name="Cheng J.-F."/>
            <person name="Goodwin L."/>
            <person name="Pitluck S."/>
            <person name="Lu M."/>
            <person name="Detter J.C."/>
            <person name="Han C."/>
            <person name="Tapia R."/>
            <person name="Land M."/>
            <person name="Hauser L."/>
            <person name="Kyrpides N."/>
            <person name="Ivanova N."/>
            <person name="Mikhailova N."/>
            <person name="Pagani I."/>
            <person name="Stams A.J.M."/>
            <person name="Plugge C.M."/>
            <person name="Muyzer G."/>
            <person name="Kuever J."/>
            <person name="Parshina S.N."/>
            <person name="Ivanova A.E."/>
            <person name="Nazina T.N."/>
            <person name="Brambilla E."/>
            <person name="Spring S."/>
            <person name="Klenk H.-P."/>
            <person name="Woyke T."/>
        </authorList>
    </citation>
    <scope>NUCLEOTIDE SEQUENCE [LARGE SCALE GENOMIC DNA]</scope>
    <source>
        <strain evidence="8">ATCC 23193 / DSM 2154 / NCIB 8452 / DL</strain>
    </source>
</reference>
<dbReference type="GO" id="GO:0032259">
    <property type="term" value="P:methylation"/>
    <property type="evidence" value="ECO:0007669"/>
    <property type="project" value="UniProtKB-KW"/>
</dbReference>
<evidence type="ECO:0000256" key="3">
    <source>
        <dbReference type="ARBA" id="ARBA00022691"/>
    </source>
</evidence>
<dbReference type="InterPro" id="IPR040758">
    <property type="entry name" value="PrmC_N"/>
</dbReference>
<comment type="catalytic activity">
    <reaction evidence="4">
        <text>L-glutaminyl-[peptide chain release factor] + S-adenosyl-L-methionine = N(5)-methyl-L-glutaminyl-[peptide chain release factor] + S-adenosyl-L-homocysteine + H(+)</text>
        <dbReference type="Rhea" id="RHEA:42896"/>
        <dbReference type="Rhea" id="RHEA-COMP:10271"/>
        <dbReference type="Rhea" id="RHEA-COMP:10272"/>
        <dbReference type="ChEBI" id="CHEBI:15378"/>
        <dbReference type="ChEBI" id="CHEBI:30011"/>
        <dbReference type="ChEBI" id="CHEBI:57856"/>
        <dbReference type="ChEBI" id="CHEBI:59789"/>
        <dbReference type="ChEBI" id="CHEBI:61891"/>
        <dbReference type="EC" id="2.1.1.297"/>
    </reaction>
</comment>
<evidence type="ECO:0000259" key="6">
    <source>
        <dbReference type="Pfam" id="PF17827"/>
    </source>
</evidence>
<dbReference type="NCBIfam" id="TIGR00536">
    <property type="entry name" value="hemK_fam"/>
    <property type="match status" value="1"/>
</dbReference>
<accession>F6DP76</accession>
<dbReference type="Gene3D" id="3.40.50.150">
    <property type="entry name" value="Vaccinia Virus protein VP39"/>
    <property type="match status" value="1"/>
</dbReference>
<comment type="caution">
    <text evidence="4">Lacks conserved residue(s) required for the propagation of feature annotation.</text>
</comment>
<organism evidence="7 8">
    <name type="scientific">Desulforamulus ruminis (strain ATCC 23193 / DSM 2154 / NCIMB 8452 / DL)</name>
    <name type="common">Desulfotomaculum ruminis</name>
    <dbReference type="NCBI Taxonomy" id="696281"/>
    <lineage>
        <taxon>Bacteria</taxon>
        <taxon>Bacillati</taxon>
        <taxon>Bacillota</taxon>
        <taxon>Clostridia</taxon>
        <taxon>Eubacteriales</taxon>
        <taxon>Peptococcaceae</taxon>
        <taxon>Desulforamulus</taxon>
    </lineage>
</organism>
<keyword evidence="2 4" id="KW-0808">Transferase</keyword>
<comment type="similarity">
    <text evidence="4">Belongs to the protein N5-glutamine methyltransferase family. PrmC subfamily.</text>
</comment>
<proteinExistence type="inferred from homology"/>
<dbReference type="Proteomes" id="UP000009234">
    <property type="component" value="Chromosome"/>
</dbReference>
<dbReference type="OrthoDB" id="9784805at2"/>
<dbReference type="PANTHER" id="PTHR18895:SF74">
    <property type="entry name" value="MTRF1L RELEASE FACTOR GLUTAMINE METHYLTRANSFERASE"/>
    <property type="match status" value="1"/>
</dbReference>
<evidence type="ECO:0000256" key="2">
    <source>
        <dbReference type="ARBA" id="ARBA00022679"/>
    </source>
</evidence>
<dbReference type="InterPro" id="IPR029063">
    <property type="entry name" value="SAM-dependent_MTases_sf"/>
</dbReference>